<dbReference type="AlphaFoldDB" id="A0A377KHT0"/>
<evidence type="ECO:0000313" key="2">
    <source>
        <dbReference type="EMBL" id="STP28747.1"/>
    </source>
</evidence>
<evidence type="ECO:0000256" key="1">
    <source>
        <dbReference type="SAM" id="Phobius"/>
    </source>
</evidence>
<gene>
    <name evidence="2" type="ORF">NCTC8129_00917</name>
</gene>
<keyword evidence="1" id="KW-0472">Membrane</keyword>
<sequence>MDSNKIIALLVGLLLLISGVQLFRGKWLFLVAGYNTMNKENKDKVSGRFVGKVIGTMLLLSCLIIGTMLIYPAAQTICFILQIMIVITGIIYVNVSSKRKVN</sequence>
<organism evidence="2 3">
    <name type="scientific">Enterococcus durans</name>
    <dbReference type="NCBI Taxonomy" id="53345"/>
    <lineage>
        <taxon>Bacteria</taxon>
        <taxon>Bacillati</taxon>
        <taxon>Bacillota</taxon>
        <taxon>Bacilli</taxon>
        <taxon>Lactobacillales</taxon>
        <taxon>Enterococcaceae</taxon>
        <taxon>Enterococcus</taxon>
    </lineage>
</organism>
<evidence type="ECO:0000313" key="3">
    <source>
        <dbReference type="Proteomes" id="UP000254070"/>
    </source>
</evidence>
<dbReference type="RefSeq" id="WP_181878427.1">
    <property type="nucleotide sequence ID" value="NZ_UGIF01000002.1"/>
</dbReference>
<feature type="transmembrane region" description="Helical" evidence="1">
    <location>
        <begin position="49"/>
        <end position="70"/>
    </location>
</feature>
<feature type="transmembrane region" description="Helical" evidence="1">
    <location>
        <begin position="77"/>
        <end position="95"/>
    </location>
</feature>
<dbReference type="Pfam" id="PF12650">
    <property type="entry name" value="DUF3784"/>
    <property type="match status" value="1"/>
</dbReference>
<dbReference type="Proteomes" id="UP000254070">
    <property type="component" value="Unassembled WGS sequence"/>
</dbReference>
<keyword evidence="1" id="KW-1133">Transmembrane helix</keyword>
<keyword evidence="1" id="KW-0812">Transmembrane</keyword>
<accession>A0A377KHT0</accession>
<name>A0A377KHT0_9ENTE</name>
<reference evidence="2 3" key="1">
    <citation type="submission" date="2018-06" db="EMBL/GenBank/DDBJ databases">
        <authorList>
            <consortium name="Pathogen Informatics"/>
            <person name="Doyle S."/>
        </authorList>
    </citation>
    <scope>NUCLEOTIDE SEQUENCE [LARGE SCALE GENOMIC DNA]</scope>
    <source>
        <strain evidence="2 3">NCTC8129</strain>
    </source>
</reference>
<dbReference type="EMBL" id="UGIF01000002">
    <property type="protein sequence ID" value="STP28747.1"/>
    <property type="molecule type" value="Genomic_DNA"/>
</dbReference>
<proteinExistence type="predicted"/>
<protein>
    <submittedName>
        <fullName evidence="2">Domain of uncharacterized function (DUF3784)</fullName>
    </submittedName>
</protein>
<dbReference type="InterPro" id="IPR017259">
    <property type="entry name" value="UCP037672"/>
</dbReference>